<proteinExistence type="predicted"/>
<keyword evidence="7" id="KW-1185">Reference proteome</keyword>
<dbReference type="RefSeq" id="WP_284285003.1">
    <property type="nucleotide sequence ID" value="NZ_BSUJ01000001.1"/>
</dbReference>
<dbReference type="EMBL" id="BSUJ01000001">
    <property type="protein sequence ID" value="GMA21801.1"/>
    <property type="molecule type" value="Genomic_DNA"/>
</dbReference>
<organism evidence="6 7">
    <name type="scientific">Arsenicicoccus piscis</name>
    <dbReference type="NCBI Taxonomy" id="673954"/>
    <lineage>
        <taxon>Bacteria</taxon>
        <taxon>Bacillati</taxon>
        <taxon>Actinomycetota</taxon>
        <taxon>Actinomycetes</taxon>
        <taxon>Micrococcales</taxon>
        <taxon>Intrasporangiaceae</taxon>
        <taxon>Arsenicicoccus</taxon>
    </lineage>
</organism>
<keyword evidence="1" id="KW-0678">Repressor</keyword>
<dbReference type="PANTHER" id="PTHR30204:SF69">
    <property type="entry name" value="MERR-FAMILY TRANSCRIPTIONAL REGULATOR"/>
    <property type="match status" value="1"/>
</dbReference>
<name>A0ABQ6HTP6_9MICO</name>
<keyword evidence="4" id="KW-0804">Transcription</keyword>
<sequence length="224" mass="23810">MLLQELAAASGVSVASIKFYRREGLLPPGERITATRQDYGQAHLDRLGLIAVLREEADASIPDIRALVTVLDDPSRPVVHALEIAQAIAAGLPAAMHADAVPDDEDPLVGELVRGLGWPDISSGPRAALDRQLRSMRAAGVPVTSATALRYGRVLGELAAGDLEAMRRPVDEEANPGRPEEPSRDVVVRRAVLGMVAYERLAQVVRALALASLSVAAEHDADGR</sequence>
<feature type="domain" description="HTH merR-type" evidence="5">
    <location>
        <begin position="1"/>
        <end position="70"/>
    </location>
</feature>
<dbReference type="InterPro" id="IPR009061">
    <property type="entry name" value="DNA-bd_dom_put_sf"/>
</dbReference>
<dbReference type="InterPro" id="IPR047057">
    <property type="entry name" value="MerR_fam"/>
</dbReference>
<evidence type="ECO:0000256" key="2">
    <source>
        <dbReference type="ARBA" id="ARBA00023015"/>
    </source>
</evidence>
<dbReference type="SMART" id="SM00422">
    <property type="entry name" value="HTH_MERR"/>
    <property type="match status" value="1"/>
</dbReference>
<dbReference type="PRINTS" id="PR00040">
    <property type="entry name" value="HTHMERR"/>
</dbReference>
<dbReference type="PROSITE" id="PS50937">
    <property type="entry name" value="HTH_MERR_2"/>
    <property type="match status" value="1"/>
</dbReference>
<evidence type="ECO:0000259" key="5">
    <source>
        <dbReference type="PROSITE" id="PS50937"/>
    </source>
</evidence>
<dbReference type="PANTHER" id="PTHR30204">
    <property type="entry name" value="REDOX-CYCLING DRUG-SENSING TRANSCRIPTIONAL ACTIVATOR SOXR"/>
    <property type="match status" value="1"/>
</dbReference>
<dbReference type="Pfam" id="PF13411">
    <property type="entry name" value="MerR_1"/>
    <property type="match status" value="1"/>
</dbReference>
<evidence type="ECO:0000256" key="3">
    <source>
        <dbReference type="ARBA" id="ARBA00023125"/>
    </source>
</evidence>
<evidence type="ECO:0000256" key="4">
    <source>
        <dbReference type="ARBA" id="ARBA00023163"/>
    </source>
</evidence>
<evidence type="ECO:0000313" key="7">
    <source>
        <dbReference type="Proteomes" id="UP001157109"/>
    </source>
</evidence>
<accession>A0ABQ6HTP6</accession>
<dbReference type="SUPFAM" id="SSF46955">
    <property type="entry name" value="Putative DNA-binding domain"/>
    <property type="match status" value="1"/>
</dbReference>
<comment type="caution">
    <text evidence="6">The sequence shown here is derived from an EMBL/GenBank/DDBJ whole genome shotgun (WGS) entry which is preliminary data.</text>
</comment>
<evidence type="ECO:0000256" key="1">
    <source>
        <dbReference type="ARBA" id="ARBA00022491"/>
    </source>
</evidence>
<keyword evidence="3" id="KW-0238">DNA-binding</keyword>
<dbReference type="InterPro" id="IPR000551">
    <property type="entry name" value="MerR-type_HTH_dom"/>
</dbReference>
<dbReference type="Proteomes" id="UP001157109">
    <property type="component" value="Unassembled WGS sequence"/>
</dbReference>
<reference evidence="7" key="1">
    <citation type="journal article" date="2019" name="Int. J. Syst. Evol. Microbiol.">
        <title>The Global Catalogue of Microorganisms (GCM) 10K type strain sequencing project: providing services to taxonomists for standard genome sequencing and annotation.</title>
        <authorList>
            <consortium name="The Broad Institute Genomics Platform"/>
            <consortium name="The Broad Institute Genome Sequencing Center for Infectious Disease"/>
            <person name="Wu L."/>
            <person name="Ma J."/>
        </authorList>
    </citation>
    <scope>NUCLEOTIDE SEQUENCE [LARGE SCALE GENOMIC DNA]</scope>
    <source>
        <strain evidence="7">NBRC 105830</strain>
    </source>
</reference>
<keyword evidence="2" id="KW-0805">Transcription regulation</keyword>
<dbReference type="Gene3D" id="1.10.1660.10">
    <property type="match status" value="1"/>
</dbReference>
<evidence type="ECO:0000313" key="6">
    <source>
        <dbReference type="EMBL" id="GMA21801.1"/>
    </source>
</evidence>
<gene>
    <name evidence="6" type="ORF">GCM10025862_38220</name>
</gene>
<protein>
    <submittedName>
        <fullName evidence="6">Transcriptional regulator</fullName>
    </submittedName>
</protein>